<evidence type="ECO:0000256" key="1">
    <source>
        <dbReference type="ARBA" id="ARBA00006139"/>
    </source>
</evidence>
<keyword evidence="8 9" id="KW-0472">Membrane</keyword>
<evidence type="ECO:0000313" key="13">
    <source>
        <dbReference type="Proteomes" id="UP000281915"/>
    </source>
</evidence>
<name>A0A3M8CTX2_9BACL</name>
<sequence>MFYYLLAAAGIIALDQVTKLLVVKYMALGESIPLIQDVFHLTSHRNMGAAFGILQNQRWLFIVITTVVVIGILVSLIRIGRKQPRVSMALTLVLGGAIGNFIDRIMTGQVVDFLDFTLINFPIFNVADMAITIGVAILLLDMALEGKKKTA</sequence>
<feature type="active site" evidence="9">
    <location>
        <position position="128"/>
    </location>
</feature>
<dbReference type="UniPathway" id="UPA00665"/>
<comment type="caution">
    <text evidence="12">The sequence shown here is derived from an EMBL/GenBank/DDBJ whole genome shotgun (WGS) entry which is preliminary data.</text>
</comment>
<evidence type="ECO:0000256" key="11">
    <source>
        <dbReference type="RuleBase" id="RU004181"/>
    </source>
</evidence>
<proteinExistence type="inferred from homology"/>
<feature type="transmembrane region" description="Helical" evidence="9">
    <location>
        <begin position="59"/>
        <end position="79"/>
    </location>
</feature>
<evidence type="ECO:0000313" key="12">
    <source>
        <dbReference type="EMBL" id="RNB79252.1"/>
    </source>
</evidence>
<comment type="catalytic activity">
    <reaction evidence="9 10">
        <text>Release of signal peptides from bacterial membrane prolipoproteins. Hydrolyzes -Xaa-Yaa-Zaa-|-(S,diacylglyceryl)Cys-, in which Xaa is hydrophobic (preferably Leu), and Yaa (Ala or Ser) and Zaa (Gly or Ala) have small, neutral side chains.</text>
        <dbReference type="EC" id="3.4.23.36"/>
    </reaction>
</comment>
<dbReference type="Proteomes" id="UP000281915">
    <property type="component" value="Unassembled WGS sequence"/>
</dbReference>
<dbReference type="AlphaFoldDB" id="A0A3M8CTX2"/>
<dbReference type="PROSITE" id="PS00855">
    <property type="entry name" value="SPASE_II"/>
    <property type="match status" value="1"/>
</dbReference>
<dbReference type="PRINTS" id="PR00781">
    <property type="entry name" value="LIPOSIGPTASE"/>
</dbReference>
<comment type="pathway">
    <text evidence="9">Protein modification; lipoprotein biosynthesis (signal peptide cleavage).</text>
</comment>
<evidence type="ECO:0000256" key="10">
    <source>
        <dbReference type="RuleBase" id="RU000594"/>
    </source>
</evidence>
<evidence type="ECO:0000256" key="7">
    <source>
        <dbReference type="ARBA" id="ARBA00022989"/>
    </source>
</evidence>
<dbReference type="HAMAP" id="MF_00161">
    <property type="entry name" value="LspA"/>
    <property type="match status" value="1"/>
</dbReference>
<keyword evidence="2 9" id="KW-1003">Cell membrane</keyword>
<evidence type="ECO:0000256" key="9">
    <source>
        <dbReference type="HAMAP-Rule" id="MF_00161"/>
    </source>
</evidence>
<dbReference type="PANTHER" id="PTHR33695">
    <property type="entry name" value="LIPOPROTEIN SIGNAL PEPTIDASE"/>
    <property type="match status" value="1"/>
</dbReference>
<comment type="subcellular location">
    <subcellularLocation>
        <location evidence="9">Cell membrane</location>
        <topology evidence="9">Multi-pass membrane protein</topology>
    </subcellularLocation>
</comment>
<keyword evidence="4 9" id="KW-0812">Transmembrane</keyword>
<dbReference type="GO" id="GO:0005886">
    <property type="term" value="C:plasma membrane"/>
    <property type="evidence" value="ECO:0007669"/>
    <property type="project" value="UniProtKB-SubCell"/>
</dbReference>
<keyword evidence="7 9" id="KW-1133">Transmembrane helix</keyword>
<dbReference type="GO" id="GO:0006508">
    <property type="term" value="P:proteolysis"/>
    <property type="evidence" value="ECO:0007669"/>
    <property type="project" value="UniProtKB-KW"/>
</dbReference>
<gene>
    <name evidence="9 12" type="primary">lspA</name>
    <name evidence="12" type="ORF">EDM58_09745</name>
</gene>
<comment type="function">
    <text evidence="9 10">This protein specifically catalyzes the removal of signal peptides from prolipoproteins.</text>
</comment>
<keyword evidence="5 9" id="KW-0064">Aspartyl protease</keyword>
<keyword evidence="6 9" id="KW-0378">Hydrolase</keyword>
<reference evidence="12 13" key="1">
    <citation type="submission" date="2018-10" db="EMBL/GenBank/DDBJ databases">
        <title>Phylogenomics of Brevibacillus.</title>
        <authorList>
            <person name="Dunlap C."/>
        </authorList>
    </citation>
    <scope>NUCLEOTIDE SEQUENCE [LARGE SCALE GENOMIC DNA]</scope>
    <source>
        <strain evidence="12 13">JCM 15085</strain>
    </source>
</reference>
<evidence type="ECO:0000256" key="5">
    <source>
        <dbReference type="ARBA" id="ARBA00022750"/>
    </source>
</evidence>
<evidence type="ECO:0000256" key="2">
    <source>
        <dbReference type="ARBA" id="ARBA00022475"/>
    </source>
</evidence>
<dbReference type="NCBIfam" id="TIGR00077">
    <property type="entry name" value="lspA"/>
    <property type="match status" value="1"/>
</dbReference>
<accession>A0A3M8CTX2</accession>
<feature type="transmembrane region" description="Helical" evidence="9">
    <location>
        <begin position="86"/>
        <end position="106"/>
    </location>
</feature>
<dbReference type="GO" id="GO:0004190">
    <property type="term" value="F:aspartic-type endopeptidase activity"/>
    <property type="evidence" value="ECO:0007669"/>
    <property type="project" value="UniProtKB-UniRule"/>
</dbReference>
<dbReference type="PANTHER" id="PTHR33695:SF1">
    <property type="entry name" value="LIPOPROTEIN SIGNAL PEPTIDASE"/>
    <property type="match status" value="1"/>
</dbReference>
<dbReference type="InterPro" id="IPR001872">
    <property type="entry name" value="Peptidase_A8"/>
</dbReference>
<dbReference type="EC" id="3.4.23.36" evidence="9"/>
<organism evidence="12 13">
    <name type="scientific">Brevibacillus panacihumi</name>
    <dbReference type="NCBI Taxonomy" id="497735"/>
    <lineage>
        <taxon>Bacteria</taxon>
        <taxon>Bacillati</taxon>
        <taxon>Bacillota</taxon>
        <taxon>Bacilli</taxon>
        <taxon>Bacillales</taxon>
        <taxon>Paenibacillaceae</taxon>
        <taxon>Brevibacillus</taxon>
    </lineage>
</organism>
<evidence type="ECO:0000256" key="3">
    <source>
        <dbReference type="ARBA" id="ARBA00022670"/>
    </source>
</evidence>
<dbReference type="RefSeq" id="WP_122913183.1">
    <property type="nucleotide sequence ID" value="NZ_JBCNED010000002.1"/>
</dbReference>
<comment type="caution">
    <text evidence="9">Lacks conserved residue(s) required for the propagation of feature annotation.</text>
</comment>
<feature type="transmembrane region" description="Helical" evidence="9">
    <location>
        <begin position="118"/>
        <end position="140"/>
    </location>
</feature>
<comment type="similarity">
    <text evidence="1 9 11">Belongs to the peptidase A8 family.</text>
</comment>
<dbReference type="Pfam" id="PF01252">
    <property type="entry name" value="Peptidase_A8"/>
    <property type="match status" value="1"/>
</dbReference>
<feature type="active site" evidence="9">
    <location>
        <position position="112"/>
    </location>
</feature>
<evidence type="ECO:0000256" key="4">
    <source>
        <dbReference type="ARBA" id="ARBA00022692"/>
    </source>
</evidence>
<keyword evidence="3 9" id="KW-0645">Protease</keyword>
<protein>
    <recommendedName>
        <fullName evidence="9">Lipoprotein signal peptidase</fullName>
        <ecNumber evidence="9">3.4.23.36</ecNumber>
    </recommendedName>
    <alternativeName>
        <fullName evidence="9">Prolipoprotein signal peptidase</fullName>
    </alternativeName>
    <alternativeName>
        <fullName evidence="9">Signal peptidase II</fullName>
        <shortName evidence="9">SPase II</shortName>
    </alternativeName>
</protein>
<evidence type="ECO:0000256" key="8">
    <source>
        <dbReference type="ARBA" id="ARBA00023136"/>
    </source>
</evidence>
<evidence type="ECO:0000256" key="6">
    <source>
        <dbReference type="ARBA" id="ARBA00022801"/>
    </source>
</evidence>
<dbReference type="EMBL" id="RHHT01000019">
    <property type="protein sequence ID" value="RNB79252.1"/>
    <property type="molecule type" value="Genomic_DNA"/>
</dbReference>